<dbReference type="EMBL" id="FZOJ01000001">
    <property type="protein sequence ID" value="SNR86181.1"/>
    <property type="molecule type" value="Genomic_DNA"/>
</dbReference>
<organism evidence="5 6">
    <name type="scientific">Anaerovirgula multivorans</name>
    <dbReference type="NCBI Taxonomy" id="312168"/>
    <lineage>
        <taxon>Bacteria</taxon>
        <taxon>Bacillati</taxon>
        <taxon>Bacillota</taxon>
        <taxon>Clostridia</taxon>
        <taxon>Peptostreptococcales</taxon>
        <taxon>Natronincolaceae</taxon>
        <taxon>Anaerovirgula</taxon>
    </lineage>
</organism>
<feature type="domain" description="Baseplate J-like central" evidence="3">
    <location>
        <begin position="181"/>
        <end position="259"/>
    </location>
</feature>
<dbReference type="OrthoDB" id="2554267at2"/>
<evidence type="ECO:0000259" key="4">
    <source>
        <dbReference type="Pfam" id="PF26079"/>
    </source>
</evidence>
<dbReference type="Pfam" id="PF04865">
    <property type="entry name" value="Baseplate_J"/>
    <property type="match status" value="1"/>
</dbReference>
<dbReference type="AlphaFoldDB" id="A0A238ZT54"/>
<comment type="similarity">
    <text evidence="1">Belongs to the Mu gp47/PBSX XkdT family.</text>
</comment>
<dbReference type="Proteomes" id="UP000198304">
    <property type="component" value="Unassembled WGS sequence"/>
</dbReference>
<dbReference type="PANTHER" id="PTHR37829">
    <property type="entry name" value="PHAGE-LIKE ELEMENT PBSX PROTEIN XKDT"/>
    <property type="match status" value="1"/>
</dbReference>
<protein>
    <submittedName>
        <fullName evidence="5">Uncharacterized phage protein gp47/JayE</fullName>
    </submittedName>
</protein>
<reference evidence="5 6" key="1">
    <citation type="submission" date="2017-06" db="EMBL/GenBank/DDBJ databases">
        <authorList>
            <person name="Kim H.J."/>
            <person name="Triplett B.A."/>
        </authorList>
    </citation>
    <scope>NUCLEOTIDE SEQUENCE [LARGE SCALE GENOMIC DNA]</scope>
    <source>
        <strain evidence="5 6">SCA</strain>
    </source>
</reference>
<feature type="domain" description="Baseplate J-like C-terminal" evidence="4">
    <location>
        <begin position="266"/>
        <end position="348"/>
    </location>
</feature>
<dbReference type="InterPro" id="IPR006949">
    <property type="entry name" value="Barrel_Baseplate_J-like"/>
</dbReference>
<sequence>MISMEEILKAMLEAVSNKYDTREGSFIWDSLAAVAEQLSKLDDSITIAKEMFITSNLTGDELTTRVRDITGLDRRTAIKATGSVTVTGTGTINIGDLFETPGGIQFRATETKSIVTSGTVKIEALIAGSAGNVPAETITLFPITIAGFTTVINPDVGSGGFDEESDTDLVQRYYEKLREPATSGNIAHYKQWAKEVEGVGGVKVFPLWNGVNTVKVVIIDSDRQPATQTVVDAVQNYIDPDSAGLGEGEAPIGAYCTAISASALNIDISVGITLKTGYVLSTVTENIENNIVEFLKSIAFKEDFVSYALIGNAILNSEGVADYANLTLNGGTSNVTIDDEEVAILGVLDVV</sequence>
<evidence type="ECO:0000259" key="3">
    <source>
        <dbReference type="Pfam" id="PF26078"/>
    </source>
</evidence>
<dbReference type="PANTHER" id="PTHR37829:SF3">
    <property type="entry name" value="PROTEIN JAYE-RELATED"/>
    <property type="match status" value="1"/>
</dbReference>
<name>A0A238ZT54_9FIRM</name>
<dbReference type="InterPro" id="IPR058531">
    <property type="entry name" value="Baseplate_J_M"/>
</dbReference>
<feature type="domain" description="Baseplate protein J-like barrel" evidence="2">
    <location>
        <begin position="84"/>
        <end position="160"/>
    </location>
</feature>
<dbReference type="Pfam" id="PF26079">
    <property type="entry name" value="Baseplate_J_C"/>
    <property type="match status" value="1"/>
</dbReference>
<accession>A0A238ZT54</accession>
<dbReference type="Pfam" id="PF26078">
    <property type="entry name" value="Baseplate_J_M"/>
    <property type="match status" value="1"/>
</dbReference>
<proteinExistence type="inferred from homology"/>
<dbReference type="InterPro" id="IPR052399">
    <property type="entry name" value="Phage_Baseplate_Assmbl_Protein"/>
</dbReference>
<gene>
    <name evidence="5" type="ORF">SAMN05446037_100175</name>
</gene>
<keyword evidence="6" id="KW-1185">Reference proteome</keyword>
<dbReference type="InterPro" id="IPR058530">
    <property type="entry name" value="Baseplate_J-like_C"/>
</dbReference>
<evidence type="ECO:0000313" key="5">
    <source>
        <dbReference type="EMBL" id="SNR86181.1"/>
    </source>
</evidence>
<evidence type="ECO:0000313" key="6">
    <source>
        <dbReference type="Proteomes" id="UP000198304"/>
    </source>
</evidence>
<evidence type="ECO:0000259" key="2">
    <source>
        <dbReference type="Pfam" id="PF04865"/>
    </source>
</evidence>
<evidence type="ECO:0000256" key="1">
    <source>
        <dbReference type="ARBA" id="ARBA00038087"/>
    </source>
</evidence>